<sequence length="420" mass="45785">MPTPTWETPPGPTRLTHISTTTHGDGIAETLRALTRTSPSAWATITADSEFHTFTGYLHQLLHGSADPMTDDWLTRSAPHYRATLAPYAHWLTTQLAPGDTVVLHGIQTLGLAPVLSAAGLRTAWHCHAGTTEEDASGPAAVWRMFHDDLASVDLVLSTLPEYAPKTVPMARRRVISPAVDPHSLRNRPLSTDEQDTLLAELGLTLDQGLVEQDRPLPAEAPMVLQLARWQRLKDMRGVLRAFPALPPHAHLVLAGNDPDELPDDPDGWSVYEEVRELRAQLPVDIRRRVHLALLSTQDPVRSALTVNALQRRADIVLQKSVAEGFGLAVTEAMLKGRAVVAADVGGLRQQISPGHSGLLVDPHDVNALASAVGTLLDDPLLRRRLGRGAAESVTRRYLMPRLVADYGRLTPSRSSREVA</sequence>
<organism evidence="10 11">
    <name type="scientific">Actinophytocola xinjiangensis</name>
    <dbReference type="NCBI Taxonomy" id="485602"/>
    <lineage>
        <taxon>Bacteria</taxon>
        <taxon>Bacillati</taxon>
        <taxon>Actinomycetota</taxon>
        <taxon>Actinomycetes</taxon>
        <taxon>Pseudonocardiales</taxon>
        <taxon>Pseudonocardiaceae</taxon>
    </lineage>
</organism>
<dbReference type="RefSeq" id="WP_075131919.1">
    <property type="nucleotide sequence ID" value="NZ_MSIF01000002.1"/>
</dbReference>
<dbReference type="Pfam" id="PF00534">
    <property type="entry name" value="Glycos_transf_1"/>
    <property type="match status" value="1"/>
</dbReference>
<feature type="domain" description="Trehalose synthase N-terminal" evidence="9">
    <location>
        <begin position="17"/>
        <end position="165"/>
    </location>
</feature>
<dbReference type="EMBL" id="MSIF01000002">
    <property type="protein sequence ID" value="OLF13010.1"/>
    <property type="molecule type" value="Genomic_DNA"/>
</dbReference>
<dbReference type="PANTHER" id="PTHR47779:SF1">
    <property type="entry name" value="SYNTHASE (CCG-9), PUTATIVE (AFU_ORTHOLOGUE AFUA_3G12100)-RELATED"/>
    <property type="match status" value="1"/>
</dbReference>
<dbReference type="Pfam" id="PF21269">
    <property type="entry name" value="TreT_GT1"/>
    <property type="match status" value="1"/>
</dbReference>
<feature type="region of interest" description="Disordered" evidence="7">
    <location>
        <begin position="1"/>
        <end position="20"/>
    </location>
</feature>
<keyword evidence="6" id="KW-0119">Carbohydrate metabolism</keyword>
<protein>
    <recommendedName>
        <fullName evidence="12">Trehalose synthase</fullName>
    </recommendedName>
</protein>
<accession>A0A7Z1B136</accession>
<keyword evidence="11" id="KW-1185">Reference proteome</keyword>
<evidence type="ECO:0000256" key="4">
    <source>
        <dbReference type="ARBA" id="ARBA00022676"/>
    </source>
</evidence>
<dbReference type="Proteomes" id="UP000185696">
    <property type="component" value="Unassembled WGS sequence"/>
</dbReference>
<comment type="subunit">
    <text evidence="2">Homodimer.</text>
</comment>
<keyword evidence="3" id="KW-0313">Glucose metabolism</keyword>
<dbReference type="SUPFAM" id="SSF53756">
    <property type="entry name" value="UDP-Glycosyltransferase/glycogen phosphorylase"/>
    <property type="match status" value="1"/>
</dbReference>
<keyword evidence="4" id="KW-0328">Glycosyltransferase</keyword>
<name>A0A7Z1B136_9PSEU</name>
<comment type="similarity">
    <text evidence="1">Belongs to the glycosyltransferase group 1 family. Glycosyltransferase 4 subfamily.</text>
</comment>
<proteinExistence type="inferred from homology"/>
<evidence type="ECO:0000256" key="5">
    <source>
        <dbReference type="ARBA" id="ARBA00022679"/>
    </source>
</evidence>
<evidence type="ECO:0000256" key="2">
    <source>
        <dbReference type="ARBA" id="ARBA00011738"/>
    </source>
</evidence>
<evidence type="ECO:0000256" key="1">
    <source>
        <dbReference type="ARBA" id="ARBA00009481"/>
    </source>
</evidence>
<dbReference type="GO" id="GO:0016757">
    <property type="term" value="F:glycosyltransferase activity"/>
    <property type="evidence" value="ECO:0007669"/>
    <property type="project" value="UniProtKB-KW"/>
</dbReference>
<evidence type="ECO:0000256" key="6">
    <source>
        <dbReference type="ARBA" id="ARBA00023277"/>
    </source>
</evidence>
<reference evidence="10 11" key="1">
    <citation type="submission" date="2016-12" db="EMBL/GenBank/DDBJ databases">
        <title>The draft genome sequence of Actinophytocola xinjiangensis.</title>
        <authorList>
            <person name="Wang W."/>
            <person name="Yuan L."/>
        </authorList>
    </citation>
    <scope>NUCLEOTIDE SEQUENCE [LARGE SCALE GENOMIC DNA]</scope>
    <source>
        <strain evidence="10 11">CGMCC 4.4663</strain>
    </source>
</reference>
<gene>
    <name evidence="10" type="ORF">BLA60_07140</name>
</gene>
<comment type="caution">
    <text evidence="10">The sequence shown here is derived from an EMBL/GenBank/DDBJ whole genome shotgun (WGS) entry which is preliminary data.</text>
</comment>
<evidence type="ECO:0000313" key="11">
    <source>
        <dbReference type="Proteomes" id="UP000185696"/>
    </source>
</evidence>
<evidence type="ECO:0000256" key="7">
    <source>
        <dbReference type="SAM" id="MobiDB-lite"/>
    </source>
</evidence>
<evidence type="ECO:0000259" key="9">
    <source>
        <dbReference type="Pfam" id="PF21269"/>
    </source>
</evidence>
<dbReference type="OrthoDB" id="9772485at2"/>
<dbReference type="InterPro" id="IPR052078">
    <property type="entry name" value="Trehalose_Metab_GTase"/>
</dbReference>
<dbReference type="InterPro" id="IPR049438">
    <property type="entry name" value="TreT_GT1"/>
</dbReference>
<evidence type="ECO:0008006" key="12">
    <source>
        <dbReference type="Google" id="ProtNLM"/>
    </source>
</evidence>
<feature type="compositionally biased region" description="Pro residues" evidence="7">
    <location>
        <begin position="1"/>
        <end position="12"/>
    </location>
</feature>
<dbReference type="PANTHER" id="PTHR47779">
    <property type="entry name" value="SYNTHASE (CCG-9), PUTATIVE (AFU_ORTHOLOGUE AFUA_3G12100)-RELATED"/>
    <property type="match status" value="1"/>
</dbReference>
<evidence type="ECO:0000313" key="10">
    <source>
        <dbReference type="EMBL" id="OLF13010.1"/>
    </source>
</evidence>
<feature type="domain" description="Glycosyl transferase family 1" evidence="8">
    <location>
        <begin position="215"/>
        <end position="391"/>
    </location>
</feature>
<keyword evidence="5" id="KW-0808">Transferase</keyword>
<evidence type="ECO:0000259" key="8">
    <source>
        <dbReference type="Pfam" id="PF00534"/>
    </source>
</evidence>
<dbReference type="AlphaFoldDB" id="A0A7Z1B136"/>
<evidence type="ECO:0000256" key="3">
    <source>
        <dbReference type="ARBA" id="ARBA00022526"/>
    </source>
</evidence>
<dbReference type="GO" id="GO:0006006">
    <property type="term" value="P:glucose metabolic process"/>
    <property type="evidence" value="ECO:0007669"/>
    <property type="project" value="UniProtKB-KW"/>
</dbReference>
<dbReference type="Gene3D" id="3.40.50.2000">
    <property type="entry name" value="Glycogen Phosphorylase B"/>
    <property type="match status" value="2"/>
</dbReference>
<dbReference type="InterPro" id="IPR001296">
    <property type="entry name" value="Glyco_trans_1"/>
</dbReference>